<accession>A0A834W177</accession>
<organism evidence="1 2">
    <name type="scientific">Senna tora</name>
    <dbReference type="NCBI Taxonomy" id="362788"/>
    <lineage>
        <taxon>Eukaryota</taxon>
        <taxon>Viridiplantae</taxon>
        <taxon>Streptophyta</taxon>
        <taxon>Embryophyta</taxon>
        <taxon>Tracheophyta</taxon>
        <taxon>Spermatophyta</taxon>
        <taxon>Magnoliopsida</taxon>
        <taxon>eudicotyledons</taxon>
        <taxon>Gunneridae</taxon>
        <taxon>Pentapetalae</taxon>
        <taxon>rosids</taxon>
        <taxon>fabids</taxon>
        <taxon>Fabales</taxon>
        <taxon>Fabaceae</taxon>
        <taxon>Caesalpinioideae</taxon>
        <taxon>Cassia clade</taxon>
        <taxon>Senna</taxon>
    </lineage>
</organism>
<dbReference type="Proteomes" id="UP000634136">
    <property type="component" value="Unassembled WGS sequence"/>
</dbReference>
<gene>
    <name evidence="1" type="ORF">G2W53_037653</name>
</gene>
<evidence type="ECO:0000313" key="1">
    <source>
        <dbReference type="EMBL" id="KAF7805492.1"/>
    </source>
</evidence>
<evidence type="ECO:0000313" key="2">
    <source>
        <dbReference type="Proteomes" id="UP000634136"/>
    </source>
</evidence>
<reference evidence="1" key="1">
    <citation type="submission" date="2020-09" db="EMBL/GenBank/DDBJ databases">
        <title>Genome-Enabled Discovery of Anthraquinone Biosynthesis in Senna tora.</title>
        <authorList>
            <person name="Kang S.-H."/>
            <person name="Pandey R.P."/>
            <person name="Lee C.-M."/>
            <person name="Sim J.-S."/>
            <person name="Jeong J.-T."/>
            <person name="Choi B.-S."/>
            <person name="Jung M."/>
            <person name="Ginzburg D."/>
            <person name="Zhao K."/>
            <person name="Won S.Y."/>
            <person name="Oh T.-J."/>
            <person name="Yu Y."/>
            <person name="Kim N.-H."/>
            <person name="Lee O.R."/>
            <person name="Lee T.-H."/>
            <person name="Bashyal P."/>
            <person name="Kim T.-S."/>
            <person name="Lee W.-H."/>
            <person name="Kawkins C."/>
            <person name="Kim C.-K."/>
            <person name="Kim J.S."/>
            <person name="Ahn B.O."/>
            <person name="Rhee S.Y."/>
            <person name="Sohng J.K."/>
        </authorList>
    </citation>
    <scope>NUCLEOTIDE SEQUENCE</scope>
    <source>
        <tissue evidence="1">Leaf</tissue>
    </source>
</reference>
<name>A0A834W177_9FABA</name>
<dbReference type="AlphaFoldDB" id="A0A834W177"/>
<protein>
    <submittedName>
        <fullName evidence="1">Aldehyde dehydrogenase family 2 member B4, mitochondrial</fullName>
    </submittedName>
</protein>
<dbReference type="EMBL" id="JAAIUW010000012">
    <property type="protein sequence ID" value="KAF7805492.1"/>
    <property type="molecule type" value="Genomic_DNA"/>
</dbReference>
<proteinExistence type="predicted"/>
<comment type="caution">
    <text evidence="1">The sequence shown here is derived from an EMBL/GenBank/DDBJ whole genome shotgun (WGS) entry which is preliminary data.</text>
</comment>
<keyword evidence="2" id="KW-1185">Reference proteome</keyword>
<sequence length="100" mass="11340">MKLPLLHIGHCRLLPRLVSSRIHHFLSASSQLGISLQVLRFADLVEKHSNELTTLETYNNGSKASKSKIESQNRRGRFVKLPFLNWLPNMHPIASLSLSL</sequence>